<dbReference type="EMBL" id="BAABRU010000056">
    <property type="protein sequence ID" value="GAA5531505.1"/>
    <property type="molecule type" value="Genomic_DNA"/>
</dbReference>
<sequence length="52" mass="5898">MTTHTKAIRYDRLTKDFALYLNGELIGYASSYSEGESRLNELGYDTHVPPCV</sequence>
<proteinExistence type="predicted"/>
<reference evidence="1 2" key="1">
    <citation type="submission" date="2024-02" db="EMBL/GenBank/DDBJ databases">
        <title>Herpetosiphon gulosus NBRC 112829.</title>
        <authorList>
            <person name="Ichikawa N."/>
            <person name="Katano-Makiyama Y."/>
            <person name="Hidaka K."/>
        </authorList>
    </citation>
    <scope>NUCLEOTIDE SEQUENCE [LARGE SCALE GENOMIC DNA]</scope>
    <source>
        <strain evidence="1 2">NBRC 112829</strain>
    </source>
</reference>
<protein>
    <submittedName>
        <fullName evidence="1">Uncharacterized protein</fullName>
    </submittedName>
</protein>
<accession>A0ABP9XAE7</accession>
<organism evidence="1 2">
    <name type="scientific">Herpetosiphon gulosus</name>
    <dbReference type="NCBI Taxonomy" id="1973496"/>
    <lineage>
        <taxon>Bacteria</taxon>
        <taxon>Bacillati</taxon>
        <taxon>Chloroflexota</taxon>
        <taxon>Chloroflexia</taxon>
        <taxon>Herpetosiphonales</taxon>
        <taxon>Herpetosiphonaceae</taxon>
        <taxon>Herpetosiphon</taxon>
    </lineage>
</organism>
<evidence type="ECO:0000313" key="2">
    <source>
        <dbReference type="Proteomes" id="UP001428290"/>
    </source>
</evidence>
<evidence type="ECO:0000313" key="1">
    <source>
        <dbReference type="EMBL" id="GAA5531505.1"/>
    </source>
</evidence>
<gene>
    <name evidence="1" type="ORF">Hgul01_05330</name>
</gene>
<dbReference type="RefSeq" id="WP_345725057.1">
    <property type="nucleotide sequence ID" value="NZ_BAABRU010000056.1"/>
</dbReference>
<comment type="caution">
    <text evidence="1">The sequence shown here is derived from an EMBL/GenBank/DDBJ whole genome shotgun (WGS) entry which is preliminary data.</text>
</comment>
<dbReference type="Proteomes" id="UP001428290">
    <property type="component" value="Unassembled WGS sequence"/>
</dbReference>
<name>A0ABP9XAE7_9CHLR</name>
<keyword evidence="2" id="KW-1185">Reference proteome</keyword>